<proteinExistence type="predicted"/>
<reference evidence="2" key="1">
    <citation type="submission" date="2023-06" db="EMBL/GenBank/DDBJ databases">
        <title>Genomic of Agaribacillus aureum.</title>
        <authorList>
            <person name="Wang G."/>
        </authorList>
    </citation>
    <scope>NUCLEOTIDE SEQUENCE</scope>
    <source>
        <strain evidence="2">BMA12</strain>
    </source>
</reference>
<evidence type="ECO:0000313" key="2">
    <source>
        <dbReference type="EMBL" id="MDN5213415.1"/>
    </source>
</evidence>
<organism evidence="2 3">
    <name type="scientific">Agaribacillus aureus</name>
    <dbReference type="NCBI Taxonomy" id="3051825"/>
    <lineage>
        <taxon>Bacteria</taxon>
        <taxon>Pseudomonadati</taxon>
        <taxon>Bacteroidota</taxon>
        <taxon>Cytophagia</taxon>
        <taxon>Cytophagales</taxon>
        <taxon>Splendidivirgaceae</taxon>
        <taxon>Agaribacillus</taxon>
    </lineage>
</organism>
<dbReference type="EMBL" id="JAUJEB010000003">
    <property type="protein sequence ID" value="MDN5213415.1"/>
    <property type="molecule type" value="Genomic_DNA"/>
</dbReference>
<dbReference type="NCBIfam" id="TIGR01200">
    <property type="entry name" value="GLPGLI"/>
    <property type="match status" value="1"/>
</dbReference>
<evidence type="ECO:0000313" key="3">
    <source>
        <dbReference type="Proteomes" id="UP001172083"/>
    </source>
</evidence>
<feature type="region of interest" description="Disordered" evidence="1">
    <location>
        <begin position="246"/>
        <end position="269"/>
    </location>
</feature>
<dbReference type="RefSeq" id="WP_346758755.1">
    <property type="nucleotide sequence ID" value="NZ_JAUJEB010000003.1"/>
</dbReference>
<name>A0ABT8L6N5_9BACT</name>
<comment type="caution">
    <text evidence="2">The sequence shown here is derived from an EMBL/GenBank/DDBJ whole genome shotgun (WGS) entry which is preliminary data.</text>
</comment>
<accession>A0ABT8L6N5</accession>
<sequence>MKKLLTLLLIAAPIITAAQEWQGKITYNRKQQRELPKEVAARQTKVVEGITETNMDVELMFNKTKSLYRARPLPEDQRYHEGDFESGRFSSSELQNAELLIMKTRHVDNHHKVYRDLEKQDIIIKKVFRKKDFLLTAAPKSGKWKLTNEKKEITGFKCNKATRIDGDQIVEAWYTTKIPVSSGPSVYGDLPGLILEVNIDNGKLLYVAKIAEVGPDFSSDIRAPSKGKKVTSEQFDKIVNIKNAELKEMRRRDRDNEERESDEGERREH</sequence>
<protein>
    <submittedName>
        <fullName evidence="2">GLPGLI family protein</fullName>
    </submittedName>
</protein>
<dbReference type="Proteomes" id="UP001172083">
    <property type="component" value="Unassembled WGS sequence"/>
</dbReference>
<keyword evidence="3" id="KW-1185">Reference proteome</keyword>
<dbReference type="Pfam" id="PF22252">
    <property type="entry name" value="PNGase_F-II_N"/>
    <property type="match status" value="1"/>
</dbReference>
<feature type="compositionally biased region" description="Basic and acidic residues" evidence="1">
    <location>
        <begin position="246"/>
        <end position="257"/>
    </location>
</feature>
<dbReference type="InterPro" id="IPR005901">
    <property type="entry name" value="GLPGLI"/>
</dbReference>
<gene>
    <name evidence="2" type="ORF">QQ020_15195</name>
</gene>
<evidence type="ECO:0000256" key="1">
    <source>
        <dbReference type="SAM" id="MobiDB-lite"/>
    </source>
</evidence>